<organism evidence="1 2">
    <name type="scientific">Arcicella aquatica</name>
    <dbReference type="NCBI Taxonomy" id="217141"/>
    <lineage>
        <taxon>Bacteria</taxon>
        <taxon>Pseudomonadati</taxon>
        <taxon>Bacteroidota</taxon>
        <taxon>Cytophagia</taxon>
        <taxon>Cytophagales</taxon>
        <taxon>Flectobacillaceae</taxon>
        <taxon>Arcicella</taxon>
    </lineage>
</organism>
<sequence length="133" mass="15481">MNCSHCGSVTTKKNGHTHYGKQNYLCHSCNRQFVEGGQDWFVSESDKTLINKLLLERISLSGICRVCDVSEQWLLAYIKKLYENLPDDLNADLTLPDIEAYLADRMDEEIGRIEVIKKIRLHYRNTFKSQKLR</sequence>
<comment type="caution">
    <text evidence="1">The sequence shown here is derived from an EMBL/GenBank/DDBJ whole genome shotgun (WGS) entry which is preliminary data.</text>
</comment>
<evidence type="ECO:0000313" key="2">
    <source>
        <dbReference type="Proteomes" id="UP001304671"/>
    </source>
</evidence>
<dbReference type="Proteomes" id="UP001304671">
    <property type="component" value="Unassembled WGS sequence"/>
</dbReference>
<name>A0ABU5QLI6_9BACT</name>
<evidence type="ECO:0008006" key="3">
    <source>
        <dbReference type="Google" id="ProtNLM"/>
    </source>
</evidence>
<keyword evidence="2" id="KW-1185">Reference proteome</keyword>
<dbReference type="EMBL" id="JAYFUL010000011">
    <property type="protein sequence ID" value="MEA5257923.1"/>
    <property type="molecule type" value="Genomic_DNA"/>
</dbReference>
<accession>A0ABU5QLI6</accession>
<gene>
    <name evidence="1" type="ORF">VB264_09000</name>
</gene>
<reference evidence="1 2" key="1">
    <citation type="submission" date="2023-12" db="EMBL/GenBank/DDBJ databases">
        <title>Novel species of the genus Arcicella isolated from rivers.</title>
        <authorList>
            <person name="Lu H."/>
        </authorList>
    </citation>
    <scope>NUCLEOTIDE SEQUENCE [LARGE SCALE GENOMIC DNA]</scope>
    <source>
        <strain evidence="1 2">LMG 21963</strain>
    </source>
</reference>
<evidence type="ECO:0000313" key="1">
    <source>
        <dbReference type="EMBL" id="MEA5257923.1"/>
    </source>
</evidence>
<dbReference type="RefSeq" id="WP_323248634.1">
    <property type="nucleotide sequence ID" value="NZ_JAYFUL010000011.1"/>
</dbReference>
<proteinExistence type="predicted"/>
<protein>
    <recommendedName>
        <fullName evidence="3">IS1 family transposase</fullName>
    </recommendedName>
</protein>